<sequence length="148" mass="16166">MSKNLQSIMARSKDNKSTKSRVSDHFTFASIFHFKSKNSSMDMKNIEKVVLPSIVVPPVVDETTCNWESSSVVSTDSSDCLGFLQPGFDSDGSDMDQMMGWMSSPDVMSGCEGGDPGSRSKRFKVSSSILVHPTFSVPPNNYDGGHQN</sequence>
<dbReference type="EMBL" id="JAAARO010000018">
    <property type="protein sequence ID" value="KAF5731694.1"/>
    <property type="molecule type" value="Genomic_DNA"/>
</dbReference>
<name>A0A7J7CBZ5_TRIWF</name>
<proteinExistence type="predicted"/>
<dbReference type="AlphaFoldDB" id="A0A7J7CBZ5"/>
<organism evidence="1 2">
    <name type="scientific">Tripterygium wilfordii</name>
    <name type="common">Thunder God vine</name>
    <dbReference type="NCBI Taxonomy" id="458696"/>
    <lineage>
        <taxon>Eukaryota</taxon>
        <taxon>Viridiplantae</taxon>
        <taxon>Streptophyta</taxon>
        <taxon>Embryophyta</taxon>
        <taxon>Tracheophyta</taxon>
        <taxon>Spermatophyta</taxon>
        <taxon>Magnoliopsida</taxon>
        <taxon>eudicotyledons</taxon>
        <taxon>Gunneridae</taxon>
        <taxon>Pentapetalae</taxon>
        <taxon>rosids</taxon>
        <taxon>fabids</taxon>
        <taxon>Celastrales</taxon>
        <taxon>Celastraceae</taxon>
        <taxon>Tripterygium</taxon>
    </lineage>
</organism>
<dbReference type="Proteomes" id="UP000593562">
    <property type="component" value="Unassembled WGS sequence"/>
</dbReference>
<protein>
    <submittedName>
        <fullName evidence="1">Ethylene-responsive transcription factor</fullName>
    </submittedName>
</protein>
<gene>
    <name evidence="1" type="ORF">HS088_TW18G00378</name>
</gene>
<keyword evidence="2" id="KW-1185">Reference proteome</keyword>
<evidence type="ECO:0000313" key="2">
    <source>
        <dbReference type="Proteomes" id="UP000593562"/>
    </source>
</evidence>
<reference evidence="1 2" key="1">
    <citation type="journal article" date="2020" name="Nat. Commun.">
        <title>Genome of Tripterygium wilfordii and identification of cytochrome P450 involved in triptolide biosynthesis.</title>
        <authorList>
            <person name="Tu L."/>
            <person name="Su P."/>
            <person name="Zhang Z."/>
            <person name="Gao L."/>
            <person name="Wang J."/>
            <person name="Hu T."/>
            <person name="Zhou J."/>
            <person name="Zhang Y."/>
            <person name="Zhao Y."/>
            <person name="Liu Y."/>
            <person name="Song Y."/>
            <person name="Tong Y."/>
            <person name="Lu Y."/>
            <person name="Yang J."/>
            <person name="Xu C."/>
            <person name="Jia M."/>
            <person name="Peters R.J."/>
            <person name="Huang L."/>
            <person name="Gao W."/>
        </authorList>
    </citation>
    <scope>NUCLEOTIDE SEQUENCE [LARGE SCALE GENOMIC DNA]</scope>
    <source>
        <strain evidence="2">cv. XIE 37</strain>
        <tissue evidence="1">Leaf</tissue>
    </source>
</reference>
<evidence type="ECO:0000313" key="1">
    <source>
        <dbReference type="EMBL" id="KAF5731694.1"/>
    </source>
</evidence>
<dbReference type="InParanoid" id="A0A7J7CBZ5"/>
<accession>A0A7J7CBZ5</accession>
<comment type="caution">
    <text evidence="1">The sequence shown here is derived from an EMBL/GenBank/DDBJ whole genome shotgun (WGS) entry which is preliminary data.</text>
</comment>